<feature type="binding site" evidence="8">
    <location>
        <position position="89"/>
    </location>
    <ligand>
        <name>Zn(2+)</name>
        <dbReference type="ChEBI" id="CHEBI:29105"/>
        <note>catalytic</note>
    </ligand>
</feature>
<evidence type="ECO:0000256" key="3">
    <source>
        <dbReference type="ARBA" id="ARBA00022694"/>
    </source>
</evidence>
<dbReference type="HOGENOM" id="CLU_025810_3_0_6"/>
<dbReference type="AlphaFoldDB" id="B3PCY2"/>
<name>B3PCY2_CELJU</name>
<dbReference type="Proteomes" id="UP000001036">
    <property type="component" value="Chromosome"/>
</dbReference>
<keyword evidence="3 8" id="KW-0819">tRNA processing</keyword>
<feature type="binding site" evidence="8">
    <location>
        <position position="92"/>
    </location>
    <ligand>
        <name>Zn(2+)</name>
        <dbReference type="ChEBI" id="CHEBI:29105"/>
        <note>catalytic</note>
    </ligand>
</feature>
<comment type="subunit">
    <text evidence="2 8">Homodimer.</text>
</comment>
<evidence type="ECO:0000313" key="10">
    <source>
        <dbReference type="EMBL" id="ACE82846.1"/>
    </source>
</evidence>
<evidence type="ECO:0000313" key="11">
    <source>
        <dbReference type="Proteomes" id="UP000001036"/>
    </source>
</evidence>
<protein>
    <recommendedName>
        <fullName evidence="8">tRNA-specific adenosine deaminase</fullName>
        <ecNumber evidence="8">3.5.4.33</ecNumber>
    </recommendedName>
</protein>
<dbReference type="InterPro" id="IPR016192">
    <property type="entry name" value="APOBEC/CMP_deaminase_Zn-bd"/>
</dbReference>
<proteinExistence type="inferred from homology"/>
<dbReference type="EC" id="3.5.4.33" evidence="8"/>
<dbReference type="GO" id="GO:0002100">
    <property type="term" value="P:tRNA wobble adenosine to inosine editing"/>
    <property type="evidence" value="ECO:0007669"/>
    <property type="project" value="UniProtKB-UniRule"/>
</dbReference>
<organism evidence="10 11">
    <name type="scientific">Cellvibrio japonicus (strain Ueda107)</name>
    <name type="common">Pseudomonas fluorescens subsp. cellulosa</name>
    <dbReference type="NCBI Taxonomy" id="498211"/>
    <lineage>
        <taxon>Bacteria</taxon>
        <taxon>Pseudomonadati</taxon>
        <taxon>Pseudomonadota</taxon>
        <taxon>Gammaproteobacteria</taxon>
        <taxon>Cellvibrionales</taxon>
        <taxon>Cellvibrionaceae</taxon>
        <taxon>Cellvibrio</taxon>
    </lineage>
</organism>
<evidence type="ECO:0000256" key="7">
    <source>
        <dbReference type="ARBA" id="ARBA00048045"/>
    </source>
</evidence>
<dbReference type="InterPro" id="IPR016193">
    <property type="entry name" value="Cytidine_deaminase-like"/>
</dbReference>
<dbReference type="eggNOG" id="COG0590">
    <property type="taxonomic scope" value="Bacteria"/>
</dbReference>
<gene>
    <name evidence="8" type="primary">tadA</name>
    <name evidence="10" type="ordered locus">CJA_1345</name>
</gene>
<dbReference type="SUPFAM" id="SSF53927">
    <property type="entry name" value="Cytidine deaminase-like"/>
    <property type="match status" value="1"/>
</dbReference>
<feature type="domain" description="CMP/dCMP-type deaminase" evidence="9">
    <location>
        <begin position="8"/>
        <end position="117"/>
    </location>
</feature>
<evidence type="ECO:0000256" key="6">
    <source>
        <dbReference type="ARBA" id="ARBA00022833"/>
    </source>
</evidence>
<comment type="similarity">
    <text evidence="1">Belongs to the cytidine and deoxycytidylate deaminase family. ADAT2 subfamily.</text>
</comment>
<dbReference type="KEGG" id="cja:CJA_1345"/>
<keyword evidence="6 8" id="KW-0862">Zinc</keyword>
<dbReference type="PROSITE" id="PS51747">
    <property type="entry name" value="CYT_DCMP_DEAMINASES_2"/>
    <property type="match status" value="1"/>
</dbReference>
<feature type="active site" description="Proton donor" evidence="8">
    <location>
        <position position="61"/>
    </location>
</feature>
<evidence type="ECO:0000256" key="4">
    <source>
        <dbReference type="ARBA" id="ARBA00022723"/>
    </source>
</evidence>
<keyword evidence="4 8" id="KW-0479">Metal-binding</keyword>
<dbReference type="Pfam" id="PF00383">
    <property type="entry name" value="dCMP_cyt_deam_1"/>
    <property type="match status" value="1"/>
</dbReference>
<dbReference type="PANTHER" id="PTHR11079:SF202">
    <property type="entry name" value="TRNA-SPECIFIC ADENOSINE DEAMINASE"/>
    <property type="match status" value="1"/>
</dbReference>
<dbReference type="CDD" id="cd01285">
    <property type="entry name" value="nucleoside_deaminase"/>
    <property type="match status" value="1"/>
</dbReference>
<evidence type="ECO:0000256" key="2">
    <source>
        <dbReference type="ARBA" id="ARBA00011738"/>
    </source>
</evidence>
<keyword evidence="5 8" id="KW-0378">Hydrolase</keyword>
<reference evidence="10 11" key="1">
    <citation type="journal article" date="2008" name="J. Bacteriol.">
        <title>Insights into plant cell wall degradation from the genome sequence of the soil bacterium Cellvibrio japonicus.</title>
        <authorList>
            <person name="Deboy R.T."/>
            <person name="Mongodin E.F."/>
            <person name="Fouts D.E."/>
            <person name="Tailford L.E."/>
            <person name="Khouri H."/>
            <person name="Emerson J.B."/>
            <person name="Mohamoud Y."/>
            <person name="Watkins K."/>
            <person name="Henrissat B."/>
            <person name="Gilbert H.J."/>
            <person name="Nelson K.E."/>
        </authorList>
    </citation>
    <scope>NUCLEOTIDE SEQUENCE [LARGE SCALE GENOMIC DNA]</scope>
    <source>
        <strain evidence="10 11">Ueda107</strain>
    </source>
</reference>
<evidence type="ECO:0000256" key="8">
    <source>
        <dbReference type="HAMAP-Rule" id="MF_00972"/>
    </source>
</evidence>
<accession>B3PCY2</accession>
<evidence type="ECO:0000256" key="5">
    <source>
        <dbReference type="ARBA" id="ARBA00022801"/>
    </source>
</evidence>
<keyword evidence="11" id="KW-1185">Reference proteome</keyword>
<dbReference type="STRING" id="498211.CJA_1345"/>
<sequence>MVPLSDRQDDSYWMRRAIALASQGEALGEVPVGAVIVREGIAIGEGFNQPITSRDPSAHAEIVALRQAAAHLQNYRLPGATLYVTLEPCTMCVGALVHARITRLVYGTAEPKAGAVTSRARLLDADYVNHRVSYEGGLMAAECQHQLSHFFQQRRLQHKQARGAGTTNQGIIAVEQSFDEKQLEDDGLPGIGEFGKNTPLK</sequence>
<dbReference type="HAMAP" id="MF_00972">
    <property type="entry name" value="tRNA_aden_deaminase"/>
    <property type="match status" value="1"/>
</dbReference>
<dbReference type="Gene3D" id="3.40.140.10">
    <property type="entry name" value="Cytidine Deaminase, domain 2"/>
    <property type="match status" value="1"/>
</dbReference>
<dbReference type="GO" id="GO:0052717">
    <property type="term" value="F:tRNA-specific adenosine-34 deaminase activity"/>
    <property type="evidence" value="ECO:0007669"/>
    <property type="project" value="UniProtKB-UniRule"/>
</dbReference>
<dbReference type="GO" id="GO:0008270">
    <property type="term" value="F:zinc ion binding"/>
    <property type="evidence" value="ECO:0007669"/>
    <property type="project" value="UniProtKB-UniRule"/>
</dbReference>
<evidence type="ECO:0000259" key="9">
    <source>
        <dbReference type="PROSITE" id="PS51747"/>
    </source>
</evidence>
<dbReference type="PANTHER" id="PTHR11079">
    <property type="entry name" value="CYTOSINE DEAMINASE FAMILY MEMBER"/>
    <property type="match status" value="1"/>
</dbReference>
<dbReference type="PROSITE" id="PS00903">
    <property type="entry name" value="CYT_DCMP_DEAMINASES_1"/>
    <property type="match status" value="1"/>
</dbReference>
<evidence type="ECO:0000256" key="1">
    <source>
        <dbReference type="ARBA" id="ARBA00010669"/>
    </source>
</evidence>
<comment type="cofactor">
    <cofactor evidence="8">
        <name>Zn(2+)</name>
        <dbReference type="ChEBI" id="CHEBI:29105"/>
    </cofactor>
    <text evidence="8">Binds 1 zinc ion per subunit.</text>
</comment>
<comment type="function">
    <text evidence="8">Catalyzes the deamination of adenosine to inosine at the wobble position 34 of tRNA(Arg2).</text>
</comment>
<dbReference type="InterPro" id="IPR028883">
    <property type="entry name" value="tRNA_aden_deaminase"/>
</dbReference>
<dbReference type="NCBIfam" id="NF008113">
    <property type="entry name" value="PRK10860.1"/>
    <property type="match status" value="1"/>
</dbReference>
<dbReference type="EMBL" id="CP000934">
    <property type="protein sequence ID" value="ACE82846.1"/>
    <property type="molecule type" value="Genomic_DNA"/>
</dbReference>
<dbReference type="FunFam" id="3.40.140.10:FF:000005">
    <property type="entry name" value="tRNA-specific adenosine deaminase"/>
    <property type="match status" value="1"/>
</dbReference>
<dbReference type="InterPro" id="IPR002125">
    <property type="entry name" value="CMP_dCMP_dom"/>
</dbReference>
<feature type="binding site" evidence="8">
    <location>
        <position position="59"/>
    </location>
    <ligand>
        <name>Zn(2+)</name>
        <dbReference type="ChEBI" id="CHEBI:29105"/>
        <note>catalytic</note>
    </ligand>
</feature>
<comment type="catalytic activity">
    <reaction evidence="7 8">
        <text>adenosine(34) in tRNA + H2O + H(+) = inosine(34) in tRNA + NH4(+)</text>
        <dbReference type="Rhea" id="RHEA:43168"/>
        <dbReference type="Rhea" id="RHEA-COMP:10373"/>
        <dbReference type="Rhea" id="RHEA-COMP:10374"/>
        <dbReference type="ChEBI" id="CHEBI:15377"/>
        <dbReference type="ChEBI" id="CHEBI:15378"/>
        <dbReference type="ChEBI" id="CHEBI:28938"/>
        <dbReference type="ChEBI" id="CHEBI:74411"/>
        <dbReference type="ChEBI" id="CHEBI:82852"/>
        <dbReference type="EC" id="3.5.4.33"/>
    </reaction>
</comment>